<keyword evidence="2" id="KW-1185">Reference proteome</keyword>
<evidence type="ECO:0000313" key="2">
    <source>
        <dbReference type="Proteomes" id="UP000054324"/>
    </source>
</evidence>
<evidence type="ECO:0000313" key="1">
    <source>
        <dbReference type="EMBL" id="KER31704.1"/>
    </source>
</evidence>
<dbReference type="CTD" id="20316263"/>
<dbReference type="RefSeq" id="XP_009164498.1">
    <property type="nucleotide sequence ID" value="XM_009166234.1"/>
</dbReference>
<gene>
    <name evidence="1" type="ORF">T265_02075</name>
</gene>
<protein>
    <submittedName>
        <fullName evidence="1">Uncharacterized protein</fullName>
    </submittedName>
</protein>
<name>A0A075AII7_OPIVI</name>
<dbReference type="EMBL" id="KL596642">
    <property type="protein sequence ID" value="KER31704.1"/>
    <property type="molecule type" value="Genomic_DNA"/>
</dbReference>
<organism evidence="1 2">
    <name type="scientific">Opisthorchis viverrini</name>
    <name type="common">Southeast Asian liver fluke</name>
    <dbReference type="NCBI Taxonomy" id="6198"/>
    <lineage>
        <taxon>Eukaryota</taxon>
        <taxon>Metazoa</taxon>
        <taxon>Spiralia</taxon>
        <taxon>Lophotrochozoa</taxon>
        <taxon>Platyhelminthes</taxon>
        <taxon>Trematoda</taxon>
        <taxon>Digenea</taxon>
        <taxon>Opisthorchiida</taxon>
        <taxon>Opisthorchiata</taxon>
        <taxon>Opisthorchiidae</taxon>
        <taxon>Opisthorchis</taxon>
    </lineage>
</organism>
<dbReference type="KEGG" id="ovi:T265_02075"/>
<dbReference type="OrthoDB" id="10473634at2759"/>
<dbReference type="Proteomes" id="UP000054324">
    <property type="component" value="Unassembled WGS sequence"/>
</dbReference>
<sequence>MLFLYTTFRLVSAAGTVELSFEPPSGKLFVGSEDNIKCLVKNPAPSSEEGKISLSAEPEDPELIYLNQITSQVQPPLGHLTYQKAGQTTVTCTWTGNTEPAVIKTLNVQVLASETTNKGAKIRLVHTEYFIITSFLLSIAK</sequence>
<accession>A0A075AII7</accession>
<dbReference type="GeneID" id="20316263"/>
<reference evidence="1 2" key="1">
    <citation type="submission" date="2013-11" db="EMBL/GenBank/DDBJ databases">
        <title>Opisthorchis viverrini - life in the bile duct.</title>
        <authorList>
            <person name="Young N.D."/>
            <person name="Nagarajan N."/>
            <person name="Lin S.J."/>
            <person name="Korhonen P.K."/>
            <person name="Jex A.R."/>
            <person name="Hall R.S."/>
            <person name="Safavi-Hemami H."/>
            <person name="Kaewkong W."/>
            <person name="Bertrand D."/>
            <person name="Gao S."/>
            <person name="Seet Q."/>
            <person name="Wongkham S."/>
            <person name="Teh B.T."/>
            <person name="Wongkham C."/>
            <person name="Intapan P.M."/>
            <person name="Maleewong W."/>
            <person name="Yang X."/>
            <person name="Hu M."/>
            <person name="Wang Z."/>
            <person name="Hofmann A."/>
            <person name="Sternberg P.W."/>
            <person name="Tan P."/>
            <person name="Wang J."/>
            <person name="Gasser R.B."/>
        </authorList>
    </citation>
    <scope>NUCLEOTIDE SEQUENCE [LARGE SCALE GENOMIC DNA]</scope>
</reference>
<proteinExistence type="predicted"/>
<dbReference type="AlphaFoldDB" id="A0A075AII7"/>